<feature type="compositionally biased region" description="Polar residues" evidence="1">
    <location>
        <begin position="10"/>
        <end position="20"/>
    </location>
</feature>
<gene>
    <name evidence="3" type="ORF">Q757_09770</name>
</gene>
<dbReference type="PROSITE" id="PS51782">
    <property type="entry name" value="LYSM"/>
    <property type="match status" value="3"/>
</dbReference>
<dbReference type="InterPro" id="IPR036779">
    <property type="entry name" value="LysM_dom_sf"/>
</dbReference>
<dbReference type="SUPFAM" id="SSF54106">
    <property type="entry name" value="LysM domain"/>
    <property type="match status" value="3"/>
</dbReference>
<dbReference type="PANTHER" id="PTHR33734">
    <property type="entry name" value="LYSM DOMAIN-CONTAINING GPI-ANCHORED PROTEIN 2"/>
    <property type="match status" value="1"/>
</dbReference>
<dbReference type="PANTHER" id="PTHR33734:SF22">
    <property type="entry name" value="MEMBRANE-BOUND LYTIC MUREIN TRANSGLYCOSYLASE D"/>
    <property type="match status" value="1"/>
</dbReference>
<organism evidence="3 4">
    <name type="scientific">Oenococcus alcoholitolerans</name>
    <dbReference type="NCBI Taxonomy" id="931074"/>
    <lineage>
        <taxon>Bacteria</taxon>
        <taxon>Bacillati</taxon>
        <taxon>Bacillota</taxon>
        <taxon>Bacilli</taxon>
        <taxon>Lactobacillales</taxon>
        <taxon>Lactobacillaceae</taxon>
        <taxon>Oenococcus</taxon>
    </lineage>
</organism>
<keyword evidence="4" id="KW-1185">Reference proteome</keyword>
<feature type="compositionally biased region" description="Low complexity" evidence="1">
    <location>
        <begin position="167"/>
        <end position="193"/>
    </location>
</feature>
<feature type="region of interest" description="Disordered" evidence="1">
    <location>
        <begin position="1"/>
        <end position="20"/>
    </location>
</feature>
<feature type="domain" description="LysM" evidence="2">
    <location>
        <begin position="26"/>
        <end position="70"/>
    </location>
</feature>
<evidence type="ECO:0000256" key="1">
    <source>
        <dbReference type="SAM" id="MobiDB-lite"/>
    </source>
</evidence>
<feature type="region of interest" description="Disordered" evidence="1">
    <location>
        <begin position="167"/>
        <end position="194"/>
    </location>
</feature>
<feature type="domain" description="LysM" evidence="2">
    <location>
        <begin position="192"/>
        <end position="231"/>
    </location>
</feature>
<comment type="caution">
    <text evidence="3">The sequence shown here is derived from an EMBL/GenBank/DDBJ whole genome shotgun (WGS) entry which is preliminary data.</text>
</comment>
<protein>
    <recommendedName>
        <fullName evidence="2">LysM domain-containing protein</fullName>
    </recommendedName>
</protein>
<feature type="region of interest" description="Disordered" evidence="1">
    <location>
        <begin position="75"/>
        <end position="120"/>
    </location>
</feature>
<evidence type="ECO:0000313" key="3">
    <source>
        <dbReference type="EMBL" id="KGO21630.1"/>
    </source>
</evidence>
<feature type="non-terminal residue" evidence="3">
    <location>
        <position position="231"/>
    </location>
</feature>
<dbReference type="Gene3D" id="3.10.350.10">
    <property type="entry name" value="LysM domain"/>
    <property type="match status" value="3"/>
</dbReference>
<proteinExistence type="predicted"/>
<evidence type="ECO:0000313" key="4">
    <source>
        <dbReference type="Proteomes" id="UP000030023"/>
    </source>
</evidence>
<sequence>IVVVNPSKPAGNNGSSSQDAAGQSDVYYIVQSGDTLWGIGSQYNTSPIQIAAWNNITNPNLIYVGQNLLVQKAAGSNSSSNNQSGDSSSDNNFDQISYKPGNGSNNSSNNKPAANNSAYSVKSGDNLTQIARAHGISLDRLVQLNHISNPNLIYVGQSLIFDVKSSDNGSANGSASKQPSSAGQSSNNGQNSAYKVKSGDTLTAIAARYGISVSQLAQANSISDPNLILVG</sequence>
<dbReference type="SMART" id="SM00257">
    <property type="entry name" value="LysM"/>
    <property type="match status" value="3"/>
</dbReference>
<dbReference type="Pfam" id="PF01476">
    <property type="entry name" value="LysM"/>
    <property type="match status" value="3"/>
</dbReference>
<dbReference type="Proteomes" id="UP000030023">
    <property type="component" value="Unassembled WGS sequence"/>
</dbReference>
<dbReference type="CDD" id="cd00118">
    <property type="entry name" value="LysM"/>
    <property type="match status" value="3"/>
</dbReference>
<dbReference type="InterPro" id="IPR018392">
    <property type="entry name" value="LysM"/>
</dbReference>
<accession>A0ABR4XNM8</accession>
<feature type="domain" description="LysM" evidence="2">
    <location>
        <begin position="117"/>
        <end position="161"/>
    </location>
</feature>
<evidence type="ECO:0000259" key="2">
    <source>
        <dbReference type="PROSITE" id="PS51782"/>
    </source>
</evidence>
<name>A0ABR4XNM8_9LACO</name>
<dbReference type="EMBL" id="AXCV01000611">
    <property type="protein sequence ID" value="KGO21630.1"/>
    <property type="molecule type" value="Genomic_DNA"/>
</dbReference>
<reference evidence="3 4" key="1">
    <citation type="journal article" date="2014" name="Antonie Van Leeuwenhoek">
        <title>Oenococcus alcoholitolerans sp. nov., a lactic acid bacteria isolated from cachaca and ethanol fermentation processes.</title>
        <authorList>
            <person name="Badotti F."/>
            <person name="Moreira A.P."/>
            <person name="Tonon L.A."/>
            <person name="de Lucena B.T."/>
            <person name="Gomes Fde C."/>
            <person name="Kruger R."/>
            <person name="Thompson C.C."/>
            <person name="de Morais M.A.Jr."/>
            <person name="Rosa C.A."/>
            <person name="Thompson F.L."/>
        </authorList>
    </citation>
    <scope>NUCLEOTIDE SEQUENCE [LARGE SCALE GENOMIC DNA]</scope>
    <source>
        <strain evidence="3 4">UFRJ-M7.2.18</strain>
    </source>
</reference>
<feature type="non-terminal residue" evidence="3">
    <location>
        <position position="1"/>
    </location>
</feature>